<protein>
    <submittedName>
        <fullName evidence="1">Uncharacterized protein</fullName>
    </submittedName>
</protein>
<dbReference type="AlphaFoldDB" id="A0AAC9BK66"/>
<gene>
    <name evidence="1" type="ORF">ACS15_5626</name>
</gene>
<dbReference type="KEGG" id="rin:ACS15_5626"/>
<dbReference type="EMBL" id="CP012606">
    <property type="protein sequence ID" value="ANH75480.1"/>
    <property type="molecule type" value="Genomic_DNA"/>
</dbReference>
<organism evidence="1 2">
    <name type="scientific">Ralstonia insidiosa</name>
    <dbReference type="NCBI Taxonomy" id="190721"/>
    <lineage>
        <taxon>Bacteria</taxon>
        <taxon>Pseudomonadati</taxon>
        <taxon>Pseudomonadota</taxon>
        <taxon>Betaproteobacteria</taxon>
        <taxon>Burkholderiales</taxon>
        <taxon>Burkholderiaceae</taxon>
        <taxon>Ralstonia</taxon>
    </lineage>
</organism>
<proteinExistence type="predicted"/>
<dbReference type="Proteomes" id="UP000077927">
    <property type="component" value="Chromosome 2"/>
</dbReference>
<reference evidence="1 2" key="1">
    <citation type="submission" date="2015-09" db="EMBL/GenBank/DDBJ databases">
        <authorList>
            <person name="Xu Y."/>
            <person name="Nagy A."/>
            <person name="Liu N.T."/>
            <person name="Nou X."/>
        </authorList>
    </citation>
    <scope>NUCLEOTIDE SEQUENCE [LARGE SCALE GENOMIC DNA]</scope>
    <source>
        <strain evidence="1 2">FC1138</strain>
    </source>
</reference>
<sequence length="41" mass="4860">MLTRLTQLAWRGWSPYAREILLAAMFYSWFKQQFAAQGYGT</sequence>
<evidence type="ECO:0000313" key="1">
    <source>
        <dbReference type="EMBL" id="ANH75480.1"/>
    </source>
</evidence>
<accession>A0AAC9BK66</accession>
<evidence type="ECO:0000313" key="2">
    <source>
        <dbReference type="Proteomes" id="UP000077927"/>
    </source>
</evidence>
<name>A0AAC9BK66_9RALS</name>